<dbReference type="Proteomes" id="UP000887574">
    <property type="component" value="Unplaced"/>
</dbReference>
<evidence type="ECO:0000313" key="2">
    <source>
        <dbReference type="WBParaSite" id="jg9622"/>
    </source>
</evidence>
<proteinExistence type="predicted"/>
<dbReference type="WBParaSite" id="jg9622">
    <property type="protein sequence ID" value="jg9622"/>
    <property type="gene ID" value="jg9622"/>
</dbReference>
<sequence length="104" mass="11554">MQVAQDVLSALTANIKIGKTDPVLFGWTTAAKCVRAQVSNFHNTQYISAVVIPQVGDGLLNYRQNDAEERISLRSDDIKNGEYLTMISEDLNQRMIPTTTVNLL</sequence>
<accession>A0A915ERD0</accession>
<reference evidence="2" key="1">
    <citation type="submission" date="2022-11" db="UniProtKB">
        <authorList>
            <consortium name="WormBaseParasite"/>
        </authorList>
    </citation>
    <scope>IDENTIFICATION</scope>
</reference>
<evidence type="ECO:0000313" key="1">
    <source>
        <dbReference type="Proteomes" id="UP000887574"/>
    </source>
</evidence>
<keyword evidence="1" id="KW-1185">Reference proteome</keyword>
<protein>
    <submittedName>
        <fullName evidence="2">Uncharacterized protein</fullName>
    </submittedName>
</protein>
<organism evidence="1 2">
    <name type="scientific">Ditylenchus dipsaci</name>
    <dbReference type="NCBI Taxonomy" id="166011"/>
    <lineage>
        <taxon>Eukaryota</taxon>
        <taxon>Metazoa</taxon>
        <taxon>Ecdysozoa</taxon>
        <taxon>Nematoda</taxon>
        <taxon>Chromadorea</taxon>
        <taxon>Rhabditida</taxon>
        <taxon>Tylenchina</taxon>
        <taxon>Tylenchomorpha</taxon>
        <taxon>Sphaerularioidea</taxon>
        <taxon>Anguinidae</taxon>
        <taxon>Anguininae</taxon>
        <taxon>Ditylenchus</taxon>
    </lineage>
</organism>
<dbReference type="AlphaFoldDB" id="A0A915ERD0"/>
<name>A0A915ERD0_9BILA</name>